<keyword evidence="6" id="KW-1185">Reference proteome</keyword>
<organism evidence="5 6">
    <name type="scientific">Diploptera punctata</name>
    <name type="common">Pacific beetle cockroach</name>
    <dbReference type="NCBI Taxonomy" id="6984"/>
    <lineage>
        <taxon>Eukaryota</taxon>
        <taxon>Metazoa</taxon>
        <taxon>Ecdysozoa</taxon>
        <taxon>Arthropoda</taxon>
        <taxon>Hexapoda</taxon>
        <taxon>Insecta</taxon>
        <taxon>Pterygota</taxon>
        <taxon>Neoptera</taxon>
        <taxon>Polyneoptera</taxon>
        <taxon>Dictyoptera</taxon>
        <taxon>Blattodea</taxon>
        <taxon>Blaberoidea</taxon>
        <taxon>Blaberidae</taxon>
        <taxon>Diplopterinae</taxon>
        <taxon>Diploptera</taxon>
    </lineage>
</organism>
<dbReference type="PANTHER" id="PTHR43146">
    <property type="entry name" value="CANCER-RELATED NUCLEOSIDE-TRIPHOSPHATASE"/>
    <property type="match status" value="1"/>
</dbReference>
<keyword evidence="2" id="KW-0378">Hydrolase</keyword>
<evidence type="ECO:0000259" key="4">
    <source>
        <dbReference type="SMART" id="SM00382"/>
    </source>
</evidence>
<dbReference type="AlphaFoldDB" id="A0AAD8ESU1"/>
<dbReference type="PANTHER" id="PTHR43146:SF1">
    <property type="entry name" value="CANCER-RELATED NUCLEOSIDE-TRIPHOSPHATASE"/>
    <property type="match status" value="1"/>
</dbReference>
<dbReference type="GO" id="GO:0005524">
    <property type="term" value="F:ATP binding"/>
    <property type="evidence" value="ECO:0007669"/>
    <property type="project" value="UniProtKB-KW"/>
</dbReference>
<gene>
    <name evidence="5" type="ORF">L9F63_000286</name>
</gene>
<sequence length="191" mass="21116">MSSSAGYVNKRILLTGPPGIGKTTLVQKVCKKLENCNAPLKGFYTEEVRSGGWRTGFDIVTMDGQRAPLARKREAGPKSAVRYAVGQYTVSLKSFEDLVLPVFQTQLGEVLVLDEIGRMELCSSSFMREVSKAFDNPNITILATIPVPRDKPISFVEKLRHHPNSTVITVDHSNRDSLVDKIVTMLQPIPT</sequence>
<dbReference type="SUPFAM" id="SSF52540">
    <property type="entry name" value="P-loop containing nucleoside triphosphate hydrolases"/>
    <property type="match status" value="1"/>
</dbReference>
<dbReference type="HAMAP" id="MF_00796">
    <property type="entry name" value="NTPase_1"/>
    <property type="match status" value="1"/>
</dbReference>
<evidence type="ECO:0000256" key="3">
    <source>
        <dbReference type="ARBA" id="ARBA00022840"/>
    </source>
</evidence>
<proteinExistence type="inferred from homology"/>
<dbReference type="GO" id="GO:0017111">
    <property type="term" value="F:ribonucleoside triphosphate phosphatase activity"/>
    <property type="evidence" value="ECO:0007669"/>
    <property type="project" value="InterPro"/>
</dbReference>
<evidence type="ECO:0000313" key="6">
    <source>
        <dbReference type="Proteomes" id="UP001233999"/>
    </source>
</evidence>
<reference evidence="5" key="2">
    <citation type="submission" date="2023-05" db="EMBL/GenBank/DDBJ databases">
        <authorList>
            <person name="Fouks B."/>
        </authorList>
    </citation>
    <scope>NUCLEOTIDE SEQUENCE</scope>
    <source>
        <strain evidence="5">Stay&amp;Tobe</strain>
        <tissue evidence="5">Testes</tissue>
    </source>
</reference>
<dbReference type="InterPro" id="IPR004948">
    <property type="entry name" value="Nuc-triphosphatase_THEP1"/>
</dbReference>
<evidence type="ECO:0000256" key="2">
    <source>
        <dbReference type="ARBA" id="ARBA00022801"/>
    </source>
</evidence>
<dbReference type="Gene3D" id="3.40.50.300">
    <property type="entry name" value="P-loop containing nucleotide triphosphate hydrolases"/>
    <property type="match status" value="1"/>
</dbReference>
<protein>
    <recommendedName>
        <fullName evidence="4">AAA+ ATPase domain-containing protein</fullName>
    </recommendedName>
</protein>
<comment type="caution">
    <text evidence="5">The sequence shown here is derived from an EMBL/GenBank/DDBJ whole genome shotgun (WGS) entry which is preliminary data.</text>
</comment>
<dbReference type="Pfam" id="PF03266">
    <property type="entry name" value="NTPase_1"/>
    <property type="match status" value="1"/>
</dbReference>
<reference evidence="5" key="1">
    <citation type="journal article" date="2023" name="IScience">
        <title>Live-bearing cockroach genome reveals convergent evolutionary mechanisms linked to viviparity in insects and beyond.</title>
        <authorList>
            <person name="Fouks B."/>
            <person name="Harrison M.C."/>
            <person name="Mikhailova A.A."/>
            <person name="Marchal E."/>
            <person name="English S."/>
            <person name="Carruthers M."/>
            <person name="Jennings E.C."/>
            <person name="Chiamaka E.L."/>
            <person name="Frigard R.A."/>
            <person name="Pippel M."/>
            <person name="Attardo G.M."/>
            <person name="Benoit J.B."/>
            <person name="Bornberg-Bauer E."/>
            <person name="Tobe S.S."/>
        </authorList>
    </citation>
    <scope>NUCLEOTIDE SEQUENCE</scope>
    <source>
        <strain evidence="5">Stay&amp;Tobe</strain>
    </source>
</reference>
<dbReference type="Proteomes" id="UP001233999">
    <property type="component" value="Unassembled WGS sequence"/>
</dbReference>
<name>A0AAD8ESU1_DIPPU</name>
<accession>A0AAD8ESU1</accession>
<dbReference type="EMBL" id="JASPKZ010000012">
    <property type="protein sequence ID" value="KAJ9601543.1"/>
    <property type="molecule type" value="Genomic_DNA"/>
</dbReference>
<dbReference type="SMART" id="SM00382">
    <property type="entry name" value="AAA"/>
    <property type="match status" value="1"/>
</dbReference>
<dbReference type="InterPro" id="IPR027417">
    <property type="entry name" value="P-loop_NTPase"/>
</dbReference>
<evidence type="ECO:0000313" key="5">
    <source>
        <dbReference type="EMBL" id="KAJ9601543.1"/>
    </source>
</evidence>
<dbReference type="InterPro" id="IPR003593">
    <property type="entry name" value="AAA+_ATPase"/>
</dbReference>
<evidence type="ECO:0000256" key="1">
    <source>
        <dbReference type="ARBA" id="ARBA00022741"/>
    </source>
</evidence>
<keyword evidence="1" id="KW-0547">Nucleotide-binding</keyword>
<keyword evidence="3" id="KW-0067">ATP-binding</keyword>
<feature type="domain" description="AAA+ ATPase" evidence="4">
    <location>
        <begin position="8"/>
        <end position="166"/>
    </location>
</feature>